<dbReference type="PANTHER" id="PTHR43272">
    <property type="entry name" value="LONG-CHAIN-FATTY-ACID--COA LIGASE"/>
    <property type="match status" value="1"/>
</dbReference>
<dbReference type="GO" id="GO:0004467">
    <property type="term" value="F:long-chain fatty acid-CoA ligase activity"/>
    <property type="evidence" value="ECO:0007669"/>
    <property type="project" value="UniProtKB-EC"/>
</dbReference>
<dbReference type="InterPro" id="IPR020845">
    <property type="entry name" value="AMP-binding_CS"/>
</dbReference>
<dbReference type="EMBL" id="CPZJ01000001">
    <property type="protein sequence ID" value="CNE99067.1"/>
    <property type="molecule type" value="Genomic_DNA"/>
</dbReference>
<dbReference type="InterPro" id="IPR000873">
    <property type="entry name" value="AMP-dep_synth/lig_dom"/>
</dbReference>
<proteinExistence type="predicted"/>
<dbReference type="Proteomes" id="UP000038750">
    <property type="component" value="Unassembled WGS sequence"/>
</dbReference>
<evidence type="ECO:0000256" key="2">
    <source>
        <dbReference type="ARBA" id="ARBA00022840"/>
    </source>
</evidence>
<dbReference type="AlphaFoldDB" id="A0A0T9LIX2"/>
<accession>A0A0T9LIX2</accession>
<feature type="region of interest" description="Disordered" evidence="3">
    <location>
        <begin position="16"/>
        <end position="44"/>
    </location>
</feature>
<protein>
    <submittedName>
        <fullName evidence="5">Putative AMP-binding family protein</fullName>
        <ecNumber evidence="5">6.2.1.3</ecNumber>
    </submittedName>
</protein>
<reference evidence="5 6" key="1">
    <citation type="submission" date="2015-03" db="EMBL/GenBank/DDBJ databases">
        <authorList>
            <person name="Murphy D."/>
        </authorList>
    </citation>
    <scope>NUCLEOTIDE SEQUENCE [LARGE SCALE GENOMIC DNA]</scope>
    <source>
        <strain evidence="5 6">BR165/97</strain>
    </source>
</reference>
<evidence type="ECO:0000313" key="6">
    <source>
        <dbReference type="Proteomes" id="UP000038750"/>
    </source>
</evidence>
<dbReference type="GO" id="GO:0016020">
    <property type="term" value="C:membrane"/>
    <property type="evidence" value="ECO:0007669"/>
    <property type="project" value="TreeGrafter"/>
</dbReference>
<evidence type="ECO:0000256" key="3">
    <source>
        <dbReference type="SAM" id="MobiDB-lite"/>
    </source>
</evidence>
<dbReference type="GO" id="GO:0005524">
    <property type="term" value="F:ATP binding"/>
    <property type="evidence" value="ECO:0007669"/>
    <property type="project" value="UniProtKB-KW"/>
</dbReference>
<keyword evidence="5" id="KW-0436">Ligase</keyword>
<evidence type="ECO:0000259" key="4">
    <source>
        <dbReference type="Pfam" id="PF00501"/>
    </source>
</evidence>
<feature type="domain" description="AMP-dependent synthetase/ligase" evidence="4">
    <location>
        <begin position="66"/>
        <end position="477"/>
    </location>
</feature>
<dbReference type="EC" id="6.2.1.3" evidence="5"/>
<sequence length="650" mass="73718">MDNQYPIDFKVRDGAKRKASDKLVQSPDLDKRKPLHSSNLKDGEYKASGDVMTHTLEQYHLVRRLRQQISHRADQIALREWSPEGEQQLSWQQVDTHVTQISAALLSLGVAIQERIGIFANNSMTWSLADLAILQLRGVSVPLYATNTSAQAAYVLNDADVRILFVGGQTQFDVAATLKPLCPQLAQIIVLDPTVDLRGCEYAQHLADFEQQPDAVQQHLLTARIDSCDLNDLFTLIYTSGTTGEPKGVMLDYRNMAAQLYLHDQRLTLTAEDVSLSFLPLSHVFERAWSFYVMHTGAQNVYISNTDWVRPAMLAVKPTVMCAVPRFYEKVFSAINDKVALAKWHRRMLFRWAVGCGERQFQSLQRGQKLSLLSGQMYKLADRLVLSKLRGVLGGRVRFLPAAGARLDDNIILFFQAIGINIKYGYGMTETCATVSCWEEQDFRFGSIGKPLPGIDVRLGAENEIQVRGPIVMRGYFNKPQETAESFTEDGWLKTGDAGALDAQGNLFITERLKDLMKTSGGKYIAPQMIEGTLGQDRFIEQVAIIADTRKFVSALIVPCFESLEEYARSINLKYHDRLELLRHSHIVSLFEQRLKDMQKELALFEQVKRFTLLPQAFTMETGELTPTMKLRRKIILQRYQNEIDSMYRD</sequence>
<evidence type="ECO:0000313" key="5">
    <source>
        <dbReference type="EMBL" id="CNE99067.1"/>
    </source>
</evidence>
<dbReference type="Pfam" id="PF23562">
    <property type="entry name" value="AMP-binding_C_3"/>
    <property type="match status" value="1"/>
</dbReference>
<evidence type="ECO:0000256" key="1">
    <source>
        <dbReference type="ARBA" id="ARBA00022741"/>
    </source>
</evidence>
<dbReference type="Pfam" id="PF00501">
    <property type="entry name" value="AMP-binding"/>
    <property type="match status" value="1"/>
</dbReference>
<dbReference type="STRING" id="631.CH53_1032"/>
<dbReference type="eggNOG" id="COG1022">
    <property type="taxonomic scope" value="Bacteria"/>
</dbReference>
<keyword evidence="2" id="KW-0067">ATP-binding</keyword>
<dbReference type="PANTHER" id="PTHR43272:SF33">
    <property type="entry name" value="AMP-BINDING DOMAIN-CONTAINING PROTEIN-RELATED"/>
    <property type="match status" value="1"/>
</dbReference>
<dbReference type="Gene3D" id="3.40.50.12780">
    <property type="entry name" value="N-terminal domain of ligase-like"/>
    <property type="match status" value="1"/>
</dbReference>
<gene>
    <name evidence="5" type="ORF">ERS008530_00126</name>
</gene>
<dbReference type="InterPro" id="IPR042099">
    <property type="entry name" value="ANL_N_sf"/>
</dbReference>
<dbReference type="PROSITE" id="PS00455">
    <property type="entry name" value="AMP_BINDING"/>
    <property type="match status" value="1"/>
</dbReference>
<keyword evidence="1" id="KW-0547">Nucleotide-binding</keyword>
<dbReference type="CDD" id="cd05907">
    <property type="entry name" value="VL_LC_FACS_like"/>
    <property type="match status" value="1"/>
</dbReference>
<dbReference type="SUPFAM" id="SSF56801">
    <property type="entry name" value="Acetyl-CoA synthetase-like"/>
    <property type="match status" value="1"/>
</dbReference>
<name>A0A0T9LIX2_YERIN</name>
<organism evidence="5 6">
    <name type="scientific">Yersinia intermedia</name>
    <dbReference type="NCBI Taxonomy" id="631"/>
    <lineage>
        <taxon>Bacteria</taxon>
        <taxon>Pseudomonadati</taxon>
        <taxon>Pseudomonadota</taxon>
        <taxon>Gammaproteobacteria</taxon>
        <taxon>Enterobacterales</taxon>
        <taxon>Yersiniaceae</taxon>
        <taxon>Yersinia</taxon>
    </lineage>
</organism>